<proteinExistence type="predicted"/>
<protein>
    <recommendedName>
        <fullName evidence="6">Flagellar hook-length control protein FliK</fullName>
    </recommendedName>
</protein>
<dbReference type="AlphaFoldDB" id="A0A1H6CT33"/>
<feature type="compositionally biased region" description="Polar residues" evidence="1">
    <location>
        <begin position="145"/>
        <end position="156"/>
    </location>
</feature>
<keyword evidence="2" id="KW-0812">Transmembrane</keyword>
<feature type="compositionally biased region" description="Low complexity" evidence="1">
    <location>
        <begin position="194"/>
        <end position="209"/>
    </location>
</feature>
<keyword evidence="3" id="KW-0732">Signal</keyword>
<feature type="compositionally biased region" description="Low complexity" evidence="1">
    <location>
        <begin position="174"/>
        <end position="187"/>
    </location>
</feature>
<evidence type="ECO:0000256" key="2">
    <source>
        <dbReference type="SAM" id="Phobius"/>
    </source>
</evidence>
<sequence length="274" mass="28220">MRSGRAIAVVLAAAIAVLHTPPAQADPRRGTPGFCPDAGGVTVVIDFQELGGPSIVRCAPGPQDTGLAALQNAGISVTGTARWGLGFICRIEGKPGPSSEPCIDTPPASAYWSYWHAPNGGTWHYSDWGVKNRRPPPGSFEGWSFSKNRTAATNPQPRIAPVRPERPKDPDSPAPRSSGRPSPSTSASPPPSASPSASASSTPTVSDSAEPTPGPTDTPTQAPGWTGGAELPPAVPSAASEPMPVSTALGIGFLLSLLIAAVYATVVRARRDRR</sequence>
<feature type="transmembrane region" description="Helical" evidence="2">
    <location>
        <begin position="245"/>
        <end position="266"/>
    </location>
</feature>
<evidence type="ECO:0000313" key="4">
    <source>
        <dbReference type="EMBL" id="SEG76038.1"/>
    </source>
</evidence>
<dbReference type="RefSeq" id="WP_103940162.1">
    <property type="nucleotide sequence ID" value="NZ_FNVO01000011.1"/>
</dbReference>
<evidence type="ECO:0008006" key="6">
    <source>
        <dbReference type="Google" id="ProtNLM"/>
    </source>
</evidence>
<feature type="signal peptide" evidence="3">
    <location>
        <begin position="1"/>
        <end position="25"/>
    </location>
</feature>
<evidence type="ECO:0000256" key="3">
    <source>
        <dbReference type="SAM" id="SignalP"/>
    </source>
</evidence>
<dbReference type="EMBL" id="FNVO01000011">
    <property type="protein sequence ID" value="SEG76038.1"/>
    <property type="molecule type" value="Genomic_DNA"/>
</dbReference>
<dbReference type="OrthoDB" id="4401005at2"/>
<gene>
    <name evidence="4" type="ORF">SAMN04489712_111112</name>
</gene>
<keyword evidence="5" id="KW-1185">Reference proteome</keyword>
<organism evidence="4 5">
    <name type="scientific">Thermomonospora echinospora</name>
    <dbReference type="NCBI Taxonomy" id="1992"/>
    <lineage>
        <taxon>Bacteria</taxon>
        <taxon>Bacillati</taxon>
        <taxon>Actinomycetota</taxon>
        <taxon>Actinomycetes</taxon>
        <taxon>Streptosporangiales</taxon>
        <taxon>Thermomonosporaceae</taxon>
        <taxon>Thermomonospora</taxon>
    </lineage>
</organism>
<name>A0A1H6CT33_9ACTN</name>
<keyword evidence="2" id="KW-1133">Transmembrane helix</keyword>
<reference evidence="5" key="1">
    <citation type="submission" date="2016-10" db="EMBL/GenBank/DDBJ databases">
        <authorList>
            <person name="Varghese N."/>
            <person name="Submissions S."/>
        </authorList>
    </citation>
    <scope>NUCLEOTIDE SEQUENCE [LARGE SCALE GENOMIC DNA]</scope>
    <source>
        <strain evidence="5">DSM 43163</strain>
    </source>
</reference>
<evidence type="ECO:0000256" key="1">
    <source>
        <dbReference type="SAM" id="MobiDB-lite"/>
    </source>
</evidence>
<accession>A0A1H6CT33</accession>
<feature type="region of interest" description="Disordered" evidence="1">
    <location>
        <begin position="139"/>
        <end position="244"/>
    </location>
</feature>
<dbReference type="Proteomes" id="UP000236723">
    <property type="component" value="Unassembled WGS sequence"/>
</dbReference>
<feature type="chain" id="PRO_5009295180" description="Flagellar hook-length control protein FliK" evidence="3">
    <location>
        <begin position="26"/>
        <end position="274"/>
    </location>
</feature>
<evidence type="ECO:0000313" key="5">
    <source>
        <dbReference type="Proteomes" id="UP000236723"/>
    </source>
</evidence>
<keyword evidence="2" id="KW-0472">Membrane</keyword>